<keyword evidence="3" id="KW-1185">Reference proteome</keyword>
<evidence type="ECO:0008006" key="4">
    <source>
        <dbReference type="Google" id="ProtNLM"/>
    </source>
</evidence>
<evidence type="ECO:0000256" key="1">
    <source>
        <dbReference type="SAM" id="SignalP"/>
    </source>
</evidence>
<feature type="chain" id="PRO_5045438360" description="DUF1330 domain-containing protein" evidence="1">
    <location>
        <begin position="19"/>
        <end position="138"/>
    </location>
</feature>
<dbReference type="InterPro" id="IPR011008">
    <property type="entry name" value="Dimeric_a/b-barrel"/>
</dbReference>
<dbReference type="EMBL" id="JAPCWZ010000004">
    <property type="protein sequence ID" value="KAK8868348.1"/>
    <property type="molecule type" value="Genomic_DNA"/>
</dbReference>
<name>A0ABR2IU48_9PEZI</name>
<proteinExistence type="predicted"/>
<gene>
    <name evidence="2" type="ORF">PGQ11_006926</name>
</gene>
<protein>
    <recommendedName>
        <fullName evidence="4">DUF1330 domain-containing protein</fullName>
    </recommendedName>
</protein>
<evidence type="ECO:0000313" key="3">
    <source>
        <dbReference type="Proteomes" id="UP001390339"/>
    </source>
</evidence>
<reference evidence="2 3" key="1">
    <citation type="journal article" date="2024" name="IMA Fungus">
        <title>Apiospora arundinis, a panoply of carbohydrate-active enzymes and secondary metabolites.</title>
        <authorList>
            <person name="Sorensen T."/>
            <person name="Petersen C."/>
            <person name="Muurmann A.T."/>
            <person name="Christiansen J.V."/>
            <person name="Brundto M.L."/>
            <person name="Overgaard C.K."/>
            <person name="Boysen A.T."/>
            <person name="Wollenberg R.D."/>
            <person name="Larsen T.O."/>
            <person name="Sorensen J.L."/>
            <person name="Nielsen K.L."/>
            <person name="Sondergaard T.E."/>
        </authorList>
    </citation>
    <scope>NUCLEOTIDE SEQUENCE [LARGE SCALE GENOMIC DNA]</scope>
    <source>
        <strain evidence="2 3">AAU 773</strain>
    </source>
</reference>
<feature type="signal peptide" evidence="1">
    <location>
        <begin position="1"/>
        <end position="18"/>
    </location>
</feature>
<keyword evidence="1" id="KW-0732">Signal</keyword>
<evidence type="ECO:0000313" key="2">
    <source>
        <dbReference type="EMBL" id="KAK8868348.1"/>
    </source>
</evidence>
<dbReference type="Proteomes" id="UP001390339">
    <property type="component" value="Unassembled WGS sequence"/>
</dbReference>
<accession>A0ABR2IU48</accession>
<comment type="caution">
    <text evidence="2">The sequence shown here is derived from an EMBL/GenBank/DDBJ whole genome shotgun (WGS) entry which is preliminary data.</text>
</comment>
<dbReference type="Gene3D" id="3.30.70.100">
    <property type="match status" value="1"/>
</dbReference>
<organism evidence="2 3">
    <name type="scientific">Apiospora arundinis</name>
    <dbReference type="NCBI Taxonomy" id="335852"/>
    <lineage>
        <taxon>Eukaryota</taxon>
        <taxon>Fungi</taxon>
        <taxon>Dikarya</taxon>
        <taxon>Ascomycota</taxon>
        <taxon>Pezizomycotina</taxon>
        <taxon>Sordariomycetes</taxon>
        <taxon>Xylariomycetidae</taxon>
        <taxon>Amphisphaeriales</taxon>
        <taxon>Apiosporaceae</taxon>
        <taxon>Apiospora</taxon>
    </lineage>
</organism>
<sequence>MMLYSLLHISLLASCSSGIPIIVTAAAAGTKTGAGAVAMLIAYPATPVFNSTYYLAHHVPAVAASWKPYGLVGYLALRSQAKSDPYAMIFEAEWPSMDAVNDMLTKTPDEEKQRFEEDEKRFTDKAPVVWFMDVGAQG</sequence>
<dbReference type="SUPFAM" id="SSF54909">
    <property type="entry name" value="Dimeric alpha+beta barrel"/>
    <property type="match status" value="1"/>
</dbReference>